<dbReference type="OrthoDB" id="3972381at2759"/>
<dbReference type="Proteomes" id="UP000092321">
    <property type="component" value="Unassembled WGS sequence"/>
</dbReference>
<gene>
    <name evidence="1" type="ORF">HANVADRAFT_16440</name>
</gene>
<reference evidence="2" key="1">
    <citation type="journal article" date="2016" name="Proc. Natl. Acad. Sci. U.S.A.">
        <title>Comparative genomics of biotechnologically important yeasts.</title>
        <authorList>
            <person name="Riley R."/>
            <person name="Haridas S."/>
            <person name="Wolfe K.H."/>
            <person name="Lopes M.R."/>
            <person name="Hittinger C.T."/>
            <person name="Goeker M."/>
            <person name="Salamov A.A."/>
            <person name="Wisecaver J.H."/>
            <person name="Long T.M."/>
            <person name="Calvey C.H."/>
            <person name="Aerts A.L."/>
            <person name="Barry K.W."/>
            <person name="Choi C."/>
            <person name="Clum A."/>
            <person name="Coughlan A.Y."/>
            <person name="Deshpande S."/>
            <person name="Douglass A.P."/>
            <person name="Hanson S.J."/>
            <person name="Klenk H.-P."/>
            <person name="LaButti K.M."/>
            <person name="Lapidus A."/>
            <person name="Lindquist E.A."/>
            <person name="Lipzen A.M."/>
            <person name="Meier-Kolthoff J.P."/>
            <person name="Ohm R.A."/>
            <person name="Otillar R.P."/>
            <person name="Pangilinan J.L."/>
            <person name="Peng Y."/>
            <person name="Rokas A."/>
            <person name="Rosa C.A."/>
            <person name="Scheuner C."/>
            <person name="Sibirny A.A."/>
            <person name="Slot J.C."/>
            <person name="Stielow J.B."/>
            <person name="Sun H."/>
            <person name="Kurtzman C.P."/>
            <person name="Blackwell M."/>
            <person name="Grigoriev I.V."/>
            <person name="Jeffries T.W."/>
        </authorList>
    </citation>
    <scope>NUCLEOTIDE SEQUENCE [LARGE SCALE GENOMIC DNA]</scope>
    <source>
        <strain evidence="2">NRRL Y-1626</strain>
    </source>
</reference>
<dbReference type="PANTHER" id="PTHR12849:SF0">
    <property type="entry name" value="LARIAT DEBRANCHING ENZYME"/>
    <property type="match status" value="1"/>
</dbReference>
<protein>
    <recommendedName>
        <fullName evidence="3">Lariat debranching enzyme C-terminal domain-containing protein</fullName>
    </recommendedName>
</protein>
<name>A0A1B7TEC6_9ASCO</name>
<organism evidence="1 2">
    <name type="scientific">Hanseniaspora valbyensis NRRL Y-1626</name>
    <dbReference type="NCBI Taxonomy" id="766949"/>
    <lineage>
        <taxon>Eukaryota</taxon>
        <taxon>Fungi</taxon>
        <taxon>Dikarya</taxon>
        <taxon>Ascomycota</taxon>
        <taxon>Saccharomycotina</taxon>
        <taxon>Saccharomycetes</taxon>
        <taxon>Saccharomycodales</taxon>
        <taxon>Saccharomycodaceae</taxon>
        <taxon>Hanseniaspora</taxon>
    </lineage>
</organism>
<evidence type="ECO:0000313" key="2">
    <source>
        <dbReference type="Proteomes" id="UP000092321"/>
    </source>
</evidence>
<dbReference type="GO" id="GO:0005634">
    <property type="term" value="C:nucleus"/>
    <property type="evidence" value="ECO:0007669"/>
    <property type="project" value="TreeGrafter"/>
</dbReference>
<dbReference type="AlphaFoldDB" id="A0A1B7TEC6"/>
<keyword evidence="2" id="KW-1185">Reference proteome</keyword>
<proteinExistence type="predicted"/>
<accession>A0A1B7TEC6</accession>
<dbReference type="GO" id="GO:0008419">
    <property type="term" value="F:RNA lariat debranching enzyme activity"/>
    <property type="evidence" value="ECO:0007669"/>
    <property type="project" value="TreeGrafter"/>
</dbReference>
<dbReference type="GO" id="GO:0000398">
    <property type="term" value="P:mRNA splicing, via spliceosome"/>
    <property type="evidence" value="ECO:0007669"/>
    <property type="project" value="TreeGrafter"/>
</dbReference>
<evidence type="ECO:0008006" key="3">
    <source>
        <dbReference type="Google" id="ProtNLM"/>
    </source>
</evidence>
<dbReference type="PANTHER" id="PTHR12849">
    <property type="entry name" value="RNA LARIAT DEBRANCHING ENZYME"/>
    <property type="match status" value="1"/>
</dbReference>
<evidence type="ECO:0000313" key="1">
    <source>
        <dbReference type="EMBL" id="OBA27015.1"/>
    </source>
</evidence>
<dbReference type="EMBL" id="LXPE01000011">
    <property type="protein sequence ID" value="OBA27015.1"/>
    <property type="molecule type" value="Genomic_DNA"/>
</dbReference>
<feature type="non-terminal residue" evidence="1">
    <location>
        <position position="147"/>
    </location>
</feature>
<sequence length="147" mass="17534">MGYCNIIKYNGMKIAGISGIHKPEDVFKEREYGFQKVPSGDFNWWRRNKVTSYHVRFLEVLPLVLYEADEENEEIDFVLSHDWPQNVFHNKDPQLNERLFKIKPFFETDVDSGKLGSRLYDLVMNNLRPSNWFSAHLHIKYKTTIEY</sequence>
<comment type="caution">
    <text evidence="1">The sequence shown here is derived from an EMBL/GenBank/DDBJ whole genome shotgun (WGS) entry which is preliminary data.</text>
</comment>